<dbReference type="RefSeq" id="WP_387889923.1">
    <property type="nucleotide sequence ID" value="NZ_JBIAWJ010000015.1"/>
</dbReference>
<gene>
    <name evidence="3" type="ORF">ACFY1D_26245</name>
</gene>
<evidence type="ECO:0000313" key="3">
    <source>
        <dbReference type="EMBL" id="MFF4524899.1"/>
    </source>
</evidence>
<dbReference type="Pfam" id="PF04149">
    <property type="entry name" value="DUF397"/>
    <property type="match status" value="1"/>
</dbReference>
<evidence type="ECO:0000256" key="1">
    <source>
        <dbReference type="SAM" id="MobiDB-lite"/>
    </source>
</evidence>
<organism evidence="3 4">
    <name type="scientific">Streptomyces bluensis</name>
    <dbReference type="NCBI Taxonomy" id="33897"/>
    <lineage>
        <taxon>Bacteria</taxon>
        <taxon>Bacillati</taxon>
        <taxon>Actinomycetota</taxon>
        <taxon>Actinomycetes</taxon>
        <taxon>Kitasatosporales</taxon>
        <taxon>Streptomycetaceae</taxon>
        <taxon>Streptomyces</taxon>
    </lineage>
</organism>
<dbReference type="Proteomes" id="UP001602058">
    <property type="component" value="Unassembled WGS sequence"/>
</dbReference>
<dbReference type="InterPro" id="IPR007278">
    <property type="entry name" value="DUF397"/>
</dbReference>
<proteinExistence type="predicted"/>
<dbReference type="EMBL" id="JBIAWJ010000015">
    <property type="protein sequence ID" value="MFF4524899.1"/>
    <property type="molecule type" value="Genomic_DNA"/>
</dbReference>
<feature type="region of interest" description="Disordered" evidence="1">
    <location>
        <begin position="1"/>
        <end position="38"/>
    </location>
</feature>
<keyword evidence="4" id="KW-1185">Reference proteome</keyword>
<reference evidence="3 4" key="1">
    <citation type="submission" date="2024-10" db="EMBL/GenBank/DDBJ databases">
        <title>The Natural Products Discovery Center: Release of the First 8490 Sequenced Strains for Exploring Actinobacteria Biosynthetic Diversity.</title>
        <authorList>
            <person name="Kalkreuter E."/>
            <person name="Kautsar S.A."/>
            <person name="Yang D."/>
            <person name="Bader C.D."/>
            <person name="Teijaro C.N."/>
            <person name="Fluegel L."/>
            <person name="Davis C.M."/>
            <person name="Simpson J.R."/>
            <person name="Lauterbach L."/>
            <person name="Steele A.D."/>
            <person name="Gui C."/>
            <person name="Meng S."/>
            <person name="Li G."/>
            <person name="Viehrig K."/>
            <person name="Ye F."/>
            <person name="Su P."/>
            <person name="Kiefer A.F."/>
            <person name="Nichols A."/>
            <person name="Cepeda A.J."/>
            <person name="Yan W."/>
            <person name="Fan B."/>
            <person name="Jiang Y."/>
            <person name="Adhikari A."/>
            <person name="Zheng C.-J."/>
            <person name="Schuster L."/>
            <person name="Cowan T.M."/>
            <person name="Smanski M.J."/>
            <person name="Chevrette M.G."/>
            <person name="De Carvalho L.P.S."/>
            <person name="Shen B."/>
        </authorList>
    </citation>
    <scope>NUCLEOTIDE SEQUENCE [LARGE SCALE GENOMIC DNA]</scope>
    <source>
        <strain evidence="3 4">NPDC001390</strain>
    </source>
</reference>
<sequence length="92" mass="9656">MPPLIGTPPRQLPDHRDRAGEGASDGRGVHEHQAAGHECEGNNCLELATAPDGTIRLRESDAPAGTLAFPAPALATLLAAMRQQSLVQAIRD</sequence>
<protein>
    <submittedName>
        <fullName evidence="3">DUF397 domain-containing protein</fullName>
    </submittedName>
</protein>
<evidence type="ECO:0000259" key="2">
    <source>
        <dbReference type="Pfam" id="PF04149"/>
    </source>
</evidence>
<comment type="caution">
    <text evidence="3">The sequence shown here is derived from an EMBL/GenBank/DDBJ whole genome shotgun (WGS) entry which is preliminary data.</text>
</comment>
<evidence type="ECO:0000313" key="4">
    <source>
        <dbReference type="Proteomes" id="UP001602058"/>
    </source>
</evidence>
<accession>A0ABW6UQU6</accession>
<feature type="compositionally biased region" description="Basic and acidic residues" evidence="1">
    <location>
        <begin position="27"/>
        <end position="38"/>
    </location>
</feature>
<name>A0ABW6UQU6_9ACTN</name>
<feature type="domain" description="DUF397" evidence="2">
    <location>
        <begin position="40"/>
        <end position="82"/>
    </location>
</feature>